<feature type="compositionally biased region" description="Low complexity" evidence="1">
    <location>
        <begin position="247"/>
        <end position="263"/>
    </location>
</feature>
<dbReference type="Proteomes" id="UP000481858">
    <property type="component" value="Unassembled WGS sequence"/>
</dbReference>
<comment type="caution">
    <text evidence="2">The sequence shown here is derived from an EMBL/GenBank/DDBJ whole genome shotgun (WGS) entry which is preliminary data.</text>
</comment>
<sequence>MASPTIFEPTLTLPAVVTSPPTIQFTPGPGCIDPEDHWVVVTSCYADALGEFYSISPSPDWLTCQVTQFGPPQNGPSSCFVPYSAQTVIDAETRFYSGCPSGYTGASSASYSWSDGALTDFNVYCCPTQYNFNVDGFRTGNYKEFTTERDGVSYAAGHPLPLCATSYVSELSGRDIAVQTAYNTYAWEKRQVENVQWDYEHGTMYAEALNFGYTVFHSTHTCYGPCYDWYSYYFSGGTLPPFTVGDTPPTTTAVEEPTITTPISSGSPIEGTSPVEESSSIEETVGPSTTPASTQATSSPTGEDITPTTSSIGPTSMAITGEGNGNTTSSSPPSSTTSDTSIGAAVAVGPTRFVLLGLFMFLIVL</sequence>
<feature type="compositionally biased region" description="Low complexity" evidence="1">
    <location>
        <begin position="287"/>
        <end position="316"/>
    </location>
</feature>
<feature type="region of interest" description="Disordered" evidence="1">
    <location>
        <begin position="246"/>
        <end position="340"/>
    </location>
</feature>
<proteinExistence type="predicted"/>
<protein>
    <submittedName>
        <fullName evidence="2">Uncharacterized protein</fullName>
    </submittedName>
</protein>
<accession>A0A7C8MYR3</accession>
<dbReference type="AlphaFoldDB" id="A0A7C8MYR3"/>
<evidence type="ECO:0000313" key="2">
    <source>
        <dbReference type="EMBL" id="KAF2971687.1"/>
    </source>
</evidence>
<name>A0A7C8MYR3_9PEZI</name>
<organism evidence="2 3">
    <name type="scientific">Xylaria multiplex</name>
    <dbReference type="NCBI Taxonomy" id="323545"/>
    <lineage>
        <taxon>Eukaryota</taxon>
        <taxon>Fungi</taxon>
        <taxon>Dikarya</taxon>
        <taxon>Ascomycota</taxon>
        <taxon>Pezizomycotina</taxon>
        <taxon>Sordariomycetes</taxon>
        <taxon>Xylariomycetidae</taxon>
        <taxon>Xylariales</taxon>
        <taxon>Xylariaceae</taxon>
        <taxon>Xylaria</taxon>
    </lineage>
</organism>
<feature type="compositionally biased region" description="Low complexity" evidence="1">
    <location>
        <begin position="327"/>
        <end position="340"/>
    </location>
</feature>
<keyword evidence="3" id="KW-1185">Reference proteome</keyword>
<dbReference type="EMBL" id="WUBL01000011">
    <property type="protein sequence ID" value="KAF2971687.1"/>
    <property type="molecule type" value="Genomic_DNA"/>
</dbReference>
<reference evidence="2 3" key="1">
    <citation type="submission" date="2019-12" db="EMBL/GenBank/DDBJ databases">
        <title>Draft genome sequence of the ascomycete Xylaria multiplex DSM 110363.</title>
        <authorList>
            <person name="Buettner E."/>
            <person name="Kellner H."/>
        </authorList>
    </citation>
    <scope>NUCLEOTIDE SEQUENCE [LARGE SCALE GENOMIC DNA]</scope>
    <source>
        <strain evidence="2 3">DSM 110363</strain>
    </source>
</reference>
<gene>
    <name evidence="2" type="ORF">GQX73_g1865</name>
</gene>
<dbReference type="InParanoid" id="A0A7C8MYR3"/>
<evidence type="ECO:0000256" key="1">
    <source>
        <dbReference type="SAM" id="MobiDB-lite"/>
    </source>
</evidence>
<evidence type="ECO:0000313" key="3">
    <source>
        <dbReference type="Proteomes" id="UP000481858"/>
    </source>
</evidence>
<dbReference type="OrthoDB" id="4588275at2759"/>